<accession>A0AAN8T0Z0</accession>
<dbReference type="Gene3D" id="3.40.1360.10">
    <property type="match status" value="1"/>
</dbReference>
<comment type="catalytic activity">
    <reaction evidence="1 10">
        <text>ATP-dependent breakage, passage and rejoining of double-stranded DNA.</text>
        <dbReference type="EC" id="5.6.2.2"/>
    </reaction>
</comment>
<evidence type="ECO:0000313" key="13">
    <source>
        <dbReference type="EMBL" id="KAK6779645.1"/>
    </source>
</evidence>
<dbReference type="GO" id="GO:0042138">
    <property type="term" value="P:meiotic DNA double-strand break formation"/>
    <property type="evidence" value="ECO:0007669"/>
    <property type="project" value="TreeGrafter"/>
</dbReference>
<proteinExistence type="inferred from homology"/>
<dbReference type="GO" id="GO:0007131">
    <property type="term" value="P:reciprocal meiotic recombination"/>
    <property type="evidence" value="ECO:0007669"/>
    <property type="project" value="TreeGrafter"/>
</dbReference>
<dbReference type="Pfam" id="PF21180">
    <property type="entry name" value="TOP6A-Spo11_Toprim"/>
    <property type="match status" value="1"/>
</dbReference>
<feature type="active site" description="O-(5'-phospho-DNA)-tyrosine intermediate" evidence="10">
    <location>
        <position position="164"/>
    </location>
</feature>
<keyword evidence="9 10" id="KW-0413">Isomerase</keyword>
<evidence type="ECO:0000256" key="2">
    <source>
        <dbReference type="ARBA" id="ARBA00001946"/>
    </source>
</evidence>
<evidence type="ECO:0000256" key="9">
    <source>
        <dbReference type="ARBA" id="ARBA00023235"/>
    </source>
</evidence>
<keyword evidence="7 10" id="KW-0799">Topoisomerase</keyword>
<dbReference type="PROSITE" id="PS52041">
    <property type="entry name" value="TOPO_IIB"/>
    <property type="match status" value="1"/>
</dbReference>
<dbReference type="AlphaFoldDB" id="A0AAN8T0Z0"/>
<dbReference type="EC" id="5.6.2.2" evidence="4"/>
<dbReference type="GO" id="GO:0000228">
    <property type="term" value="C:nuclear chromosome"/>
    <property type="evidence" value="ECO:0007669"/>
    <property type="project" value="TreeGrafter"/>
</dbReference>
<evidence type="ECO:0000256" key="4">
    <source>
        <dbReference type="ARBA" id="ARBA00012895"/>
    </source>
</evidence>
<protein>
    <recommendedName>
        <fullName evidence="4">DNA topoisomerase (ATP-hydrolyzing)</fullName>
        <ecNumber evidence="4">5.6.2.2</ecNumber>
    </recommendedName>
</protein>
<dbReference type="GO" id="GO:0046872">
    <property type="term" value="F:metal ion binding"/>
    <property type="evidence" value="ECO:0007669"/>
    <property type="project" value="UniProtKB-KW"/>
</dbReference>
<dbReference type="InterPro" id="IPR036078">
    <property type="entry name" value="Spo11/TopoVI_A_sf"/>
</dbReference>
<evidence type="ECO:0000256" key="3">
    <source>
        <dbReference type="ARBA" id="ARBA00006559"/>
    </source>
</evidence>
<evidence type="ECO:0000256" key="7">
    <source>
        <dbReference type="ARBA" id="ARBA00023029"/>
    </source>
</evidence>
<evidence type="ECO:0000259" key="11">
    <source>
        <dbReference type="Pfam" id="PF04406"/>
    </source>
</evidence>
<keyword evidence="6" id="KW-0460">Magnesium</keyword>
<feature type="domain" description="Spo11/DNA topoisomerase VI subunit A N-terminal" evidence="11">
    <location>
        <begin position="135"/>
        <end position="196"/>
    </location>
</feature>
<evidence type="ECO:0000256" key="10">
    <source>
        <dbReference type="PROSITE-ProRule" id="PRU01385"/>
    </source>
</evidence>
<comment type="caution">
    <text evidence="13">The sequence shown here is derived from an EMBL/GenBank/DDBJ whole genome shotgun (WGS) entry which is preliminary data.</text>
</comment>
<evidence type="ECO:0000259" key="12">
    <source>
        <dbReference type="Pfam" id="PF21180"/>
    </source>
</evidence>
<dbReference type="FunFam" id="1.10.10.10:FF:000387">
    <property type="entry name" value="DNA topoisomerase 6 subunit A"/>
    <property type="match status" value="1"/>
</dbReference>
<evidence type="ECO:0000256" key="8">
    <source>
        <dbReference type="ARBA" id="ARBA00023125"/>
    </source>
</evidence>
<dbReference type="PRINTS" id="PR01550">
    <property type="entry name" value="TOP6AFAMILY"/>
</dbReference>
<evidence type="ECO:0000256" key="1">
    <source>
        <dbReference type="ARBA" id="ARBA00000185"/>
    </source>
</evidence>
<dbReference type="InterPro" id="IPR002815">
    <property type="entry name" value="Spo11/TopoVI_A"/>
</dbReference>
<dbReference type="GO" id="GO:0003918">
    <property type="term" value="F:DNA topoisomerase type II (double strand cut, ATP-hydrolyzing) activity"/>
    <property type="evidence" value="ECO:0007669"/>
    <property type="project" value="UniProtKB-UniRule"/>
</dbReference>
<dbReference type="PANTHER" id="PTHR10848">
    <property type="entry name" value="MEIOTIC RECOMBINATION PROTEIN SPO11"/>
    <property type="match status" value="1"/>
</dbReference>
<keyword evidence="5" id="KW-0479">Metal-binding</keyword>
<evidence type="ECO:0000256" key="5">
    <source>
        <dbReference type="ARBA" id="ARBA00022723"/>
    </source>
</evidence>
<keyword evidence="8 10" id="KW-0238">DNA-binding</keyword>
<dbReference type="InterPro" id="IPR034136">
    <property type="entry name" value="TOPRIM_Topo6A/Spo11"/>
</dbReference>
<name>A0AAN8T0Z0_SOLBU</name>
<reference evidence="13 14" key="1">
    <citation type="submission" date="2024-02" db="EMBL/GenBank/DDBJ databases">
        <title>de novo genome assembly of Solanum bulbocastanum strain 11H21.</title>
        <authorList>
            <person name="Hosaka A.J."/>
        </authorList>
    </citation>
    <scope>NUCLEOTIDE SEQUENCE [LARGE SCALE GENOMIC DNA]</scope>
    <source>
        <tissue evidence="13">Young leaves</tissue>
    </source>
</reference>
<dbReference type="Gene3D" id="1.10.10.10">
    <property type="entry name" value="Winged helix-like DNA-binding domain superfamily/Winged helix DNA-binding domain"/>
    <property type="match status" value="1"/>
</dbReference>
<dbReference type="InterPro" id="IPR036388">
    <property type="entry name" value="WH-like_DNA-bd_sf"/>
</dbReference>
<evidence type="ECO:0000256" key="6">
    <source>
        <dbReference type="ARBA" id="ARBA00022842"/>
    </source>
</evidence>
<comment type="cofactor">
    <cofactor evidence="2">
        <name>Mg(2+)</name>
        <dbReference type="ChEBI" id="CHEBI:18420"/>
    </cofactor>
</comment>
<dbReference type="EMBL" id="JBANQN010000009">
    <property type="protein sequence ID" value="KAK6779645.1"/>
    <property type="molecule type" value="Genomic_DNA"/>
</dbReference>
<dbReference type="GO" id="GO:0005524">
    <property type="term" value="F:ATP binding"/>
    <property type="evidence" value="ECO:0007669"/>
    <property type="project" value="InterPro"/>
</dbReference>
<dbReference type="Pfam" id="PF04406">
    <property type="entry name" value="TP6A_N"/>
    <property type="match status" value="1"/>
</dbReference>
<comment type="similarity">
    <text evidence="3 10">Belongs to the TOP6A family.</text>
</comment>
<dbReference type="PANTHER" id="PTHR10848:SF4">
    <property type="entry name" value="DNA TOPOISOMERASE 6 SUBUNIT A"/>
    <property type="match status" value="1"/>
</dbReference>
<dbReference type="GO" id="GO:0000706">
    <property type="term" value="P:meiotic DNA double-strand break processing"/>
    <property type="evidence" value="ECO:0007669"/>
    <property type="project" value="TreeGrafter"/>
</dbReference>
<keyword evidence="14" id="KW-1185">Reference proteome</keyword>
<gene>
    <name evidence="13" type="ORF">RDI58_021829</name>
</gene>
<dbReference type="InterPro" id="IPR013049">
    <property type="entry name" value="Spo11/TopoVI_A_N"/>
</dbReference>
<dbReference type="Proteomes" id="UP001371456">
    <property type="component" value="Unassembled WGS sequence"/>
</dbReference>
<sequence length="260" mass="28746">MSGLRVAPIFSASLDIASKLEGRPFQSKLKPDSVILQTLKALKSSCSTTSKTLSLFDVGLSSTCREVTDLPIDEVQSKIESLVFTIAKSILSGEGYSFSVPSRSAANQLYVSELNRIVLKDKSSARNFGNVSTVRKATITLRILQLVHQLCTSNIHMKKRDIFYTSVKLFQDQMQSDAVLDDVSCIVRCTRSSLNMVAAEKGVVVGRFYNRFPYIIMTANGQPDVATRLFLRKMKMELNLPVLALVDSDPYGLKILSVYG</sequence>
<organism evidence="13 14">
    <name type="scientific">Solanum bulbocastanum</name>
    <name type="common">Wild potato</name>
    <dbReference type="NCBI Taxonomy" id="147425"/>
    <lineage>
        <taxon>Eukaryota</taxon>
        <taxon>Viridiplantae</taxon>
        <taxon>Streptophyta</taxon>
        <taxon>Embryophyta</taxon>
        <taxon>Tracheophyta</taxon>
        <taxon>Spermatophyta</taxon>
        <taxon>Magnoliopsida</taxon>
        <taxon>eudicotyledons</taxon>
        <taxon>Gunneridae</taxon>
        <taxon>Pentapetalae</taxon>
        <taxon>asterids</taxon>
        <taxon>lamiids</taxon>
        <taxon>Solanales</taxon>
        <taxon>Solanaceae</taxon>
        <taxon>Solanoideae</taxon>
        <taxon>Solaneae</taxon>
        <taxon>Solanum</taxon>
    </lineage>
</organism>
<evidence type="ECO:0000313" key="14">
    <source>
        <dbReference type="Proteomes" id="UP001371456"/>
    </source>
</evidence>
<feature type="domain" description="Topoisomerase 6 subunit A/Spo11 TOPRIM" evidence="12">
    <location>
        <begin position="207"/>
        <end position="259"/>
    </location>
</feature>
<dbReference type="GO" id="GO:0003677">
    <property type="term" value="F:DNA binding"/>
    <property type="evidence" value="ECO:0007669"/>
    <property type="project" value="UniProtKB-UniRule"/>
</dbReference>
<dbReference type="SUPFAM" id="SSF56726">
    <property type="entry name" value="DNA topoisomerase IV, alpha subunit"/>
    <property type="match status" value="1"/>
</dbReference>